<dbReference type="AlphaFoldDB" id="A0A5D3FU32"/>
<sequence>MQHEPTDIAIVGVGQSDFRSLYAASDRPRDAFALAAGALREAIEDCGIDKDEIDGLLTCRIPYDRLATVAGLPHPRFVHDLEGTGRMSGIALQEAVALISSGMADVVACVYGNNGRSAKVKYGGDGGGPTAAYDEMYGMTSPGAYVALMYQRYRGMYGAGEDALAPLAINNRRHAALNPVAVLQKEFTREEYLNSRYIAEPLRLLDYCLINDGAVAFIVTSMERARSLRKPPVRVAATAGMGHVTNYYTAEDFFYSACQDVASRLYEQSGITPEEVDCLQIYDNFTPTILFTLEGFNHAPRGEAWQWVDEEKIRHDGPRPLNTAGGHTSESYMQGWAHHVESVRQLRGEAGARQVPGCSTVQYMCASPIVTSHILTNDGAVAR</sequence>
<dbReference type="PIRSF" id="PIRSF000429">
    <property type="entry name" value="Ac-CoA_Ac_transf"/>
    <property type="match status" value="1"/>
</dbReference>
<name>A0A5D3FU32_9ACTN</name>
<proteinExistence type="predicted"/>
<dbReference type="Gene3D" id="3.40.47.10">
    <property type="match status" value="1"/>
</dbReference>
<dbReference type="InterPro" id="IPR055140">
    <property type="entry name" value="Thiolase_C_2"/>
</dbReference>
<dbReference type="Proteomes" id="UP000323505">
    <property type="component" value="Unassembled WGS sequence"/>
</dbReference>
<gene>
    <name evidence="2" type="ORF">FXF68_13295</name>
</gene>
<organism evidence="2 3">
    <name type="scientific">Actinomadura decatromicini</name>
    <dbReference type="NCBI Taxonomy" id="2604572"/>
    <lineage>
        <taxon>Bacteria</taxon>
        <taxon>Bacillati</taxon>
        <taxon>Actinomycetota</taxon>
        <taxon>Actinomycetes</taxon>
        <taxon>Streptosporangiales</taxon>
        <taxon>Thermomonosporaceae</taxon>
        <taxon>Actinomadura</taxon>
    </lineage>
</organism>
<dbReference type="Pfam" id="PF22691">
    <property type="entry name" value="Thiolase_C_1"/>
    <property type="match status" value="1"/>
</dbReference>
<dbReference type="CDD" id="cd00829">
    <property type="entry name" value="SCP-x_thiolase"/>
    <property type="match status" value="1"/>
</dbReference>
<dbReference type="InterPro" id="IPR016039">
    <property type="entry name" value="Thiolase-like"/>
</dbReference>
<dbReference type="RefSeq" id="WP_148759200.1">
    <property type="nucleotide sequence ID" value="NZ_VSRQ01000002.1"/>
</dbReference>
<dbReference type="PANTHER" id="PTHR42870:SF1">
    <property type="entry name" value="NON-SPECIFIC LIPID-TRANSFER PROTEIN-LIKE 2"/>
    <property type="match status" value="1"/>
</dbReference>
<reference evidence="2 3" key="1">
    <citation type="submission" date="2019-08" db="EMBL/GenBank/DDBJ databases">
        <title>Actinomadura sp. nov. CYP1-5 isolated from mountain soil.</title>
        <authorList>
            <person name="Songsumanus A."/>
            <person name="Kuncharoen N."/>
            <person name="Kudo T."/>
            <person name="Yuki M."/>
            <person name="Igarashi Y."/>
            <person name="Tanasupawat S."/>
        </authorList>
    </citation>
    <scope>NUCLEOTIDE SEQUENCE [LARGE SCALE GENOMIC DNA]</scope>
    <source>
        <strain evidence="2 3">CYP1-5</strain>
    </source>
</reference>
<accession>A0A5D3FU32</accession>
<dbReference type="SUPFAM" id="SSF53901">
    <property type="entry name" value="Thiolase-like"/>
    <property type="match status" value="2"/>
</dbReference>
<dbReference type="EMBL" id="VSRQ01000002">
    <property type="protein sequence ID" value="TYK51376.1"/>
    <property type="molecule type" value="Genomic_DNA"/>
</dbReference>
<evidence type="ECO:0000313" key="3">
    <source>
        <dbReference type="Proteomes" id="UP000323505"/>
    </source>
</evidence>
<evidence type="ECO:0000259" key="1">
    <source>
        <dbReference type="Pfam" id="PF22691"/>
    </source>
</evidence>
<dbReference type="PANTHER" id="PTHR42870">
    <property type="entry name" value="ACETYL-COA C-ACETYLTRANSFERASE"/>
    <property type="match status" value="1"/>
</dbReference>
<feature type="domain" description="Thiolase C-terminal" evidence="1">
    <location>
        <begin position="248"/>
        <end position="359"/>
    </location>
</feature>
<dbReference type="GO" id="GO:0016747">
    <property type="term" value="F:acyltransferase activity, transferring groups other than amino-acyl groups"/>
    <property type="evidence" value="ECO:0007669"/>
    <property type="project" value="InterPro"/>
</dbReference>
<dbReference type="InterPro" id="IPR002155">
    <property type="entry name" value="Thiolase"/>
</dbReference>
<protein>
    <submittedName>
        <fullName evidence="2">Thiolase family protein</fullName>
    </submittedName>
</protein>
<evidence type="ECO:0000313" key="2">
    <source>
        <dbReference type="EMBL" id="TYK51376.1"/>
    </source>
</evidence>
<comment type="caution">
    <text evidence="2">The sequence shown here is derived from an EMBL/GenBank/DDBJ whole genome shotgun (WGS) entry which is preliminary data.</text>
</comment>
<keyword evidence="3" id="KW-1185">Reference proteome</keyword>